<organism evidence="1 2">
    <name type="scientific">Imbroritus primus</name>
    <dbReference type="NCBI Taxonomy" id="3058603"/>
    <lineage>
        <taxon>Bacteria</taxon>
        <taxon>Pseudomonadati</taxon>
        <taxon>Pseudomonadota</taxon>
        <taxon>Betaproteobacteria</taxon>
        <taxon>Burkholderiales</taxon>
        <taxon>Burkholderiaceae</taxon>
        <taxon>Imbroritus</taxon>
    </lineage>
</organism>
<dbReference type="EMBL" id="AKCV02000001">
    <property type="protein sequence ID" value="TMS59881.1"/>
    <property type="molecule type" value="Genomic_DNA"/>
</dbReference>
<accession>A0ACD3SUY7</accession>
<protein>
    <submittedName>
        <fullName evidence="1">Lytic murein transglycosylase B</fullName>
    </submittedName>
</protein>
<comment type="caution">
    <text evidence="1">The sequence shown here is derived from an EMBL/GenBank/DDBJ whole genome shotgun (WGS) entry which is preliminary data.</text>
</comment>
<sequence length="373" mass="41153">MTDHLHPKHPSVPRSLRRPLLGATLAGTALSLLGMAPVVLAQRRGQEEEIVPGRYRNNPQVEAFMARMTSQHGYDRAALDTLFAGTVYSATVARLIMPAASPARKNWAVYRSRFVEPIRINAGRRFWQQNEATLRRAEAEYGVPAEVIVGIIGVETIYGRDTGGFRVMDALATLAFDYPDTPNREARSKMFLGQLEDFLLWCRDSRMDPFSVLGSFAGAIGIPQFMPTSIRAYATDFDGDGRIDLRNSPTDAIGSVARFLQMHGWEPGRPVVWDIAQDEGSRGVAAAGADGEPYPQRTLDQFVTAGLRLAAPVDVRAEGQTSVLVVDLPSPGRPVEYKLGLRNFYVLTRYNRSFFYAQAVYDLGQAVKATSPV</sequence>
<keyword evidence="2" id="KW-1185">Reference proteome</keyword>
<reference evidence="1" key="1">
    <citation type="submission" date="2019-05" db="EMBL/GenBank/DDBJ databases">
        <title>Revised genome assembly of Burkholderiaceae (previously Ralstonia) sp. PBA.</title>
        <authorList>
            <person name="Gan H.M."/>
        </authorList>
    </citation>
    <scope>NUCLEOTIDE SEQUENCE</scope>
    <source>
        <strain evidence="1">PBA</strain>
    </source>
</reference>
<evidence type="ECO:0000313" key="1">
    <source>
        <dbReference type="EMBL" id="TMS59881.1"/>
    </source>
</evidence>
<name>A0ACD3SUY7_9BURK</name>
<gene>
    <name evidence="1" type="primary">mltB</name>
    <name evidence="1" type="ORF">MW7_000085</name>
</gene>
<dbReference type="Proteomes" id="UP000004277">
    <property type="component" value="Unassembled WGS sequence"/>
</dbReference>
<evidence type="ECO:0000313" key="2">
    <source>
        <dbReference type="Proteomes" id="UP000004277"/>
    </source>
</evidence>
<proteinExistence type="predicted"/>